<dbReference type="SUPFAM" id="SSF49899">
    <property type="entry name" value="Concanavalin A-like lectins/glucanases"/>
    <property type="match status" value="1"/>
</dbReference>
<evidence type="ECO:0000256" key="1">
    <source>
        <dbReference type="SAM" id="SignalP"/>
    </source>
</evidence>
<dbReference type="InterPro" id="IPR014895">
    <property type="entry name" value="Alginate_lyase_2"/>
</dbReference>
<protein>
    <submittedName>
        <fullName evidence="3">Alginate lyase</fullName>
        <ecNumber evidence="3">4.2.2.3</ecNumber>
    </submittedName>
</protein>
<dbReference type="AlphaFoldDB" id="A0A518IMA4"/>
<dbReference type="EC" id="4.2.2.3" evidence="3"/>
<proteinExistence type="predicted"/>
<sequence length="240" mass="26874" precursor="true">MPRFVAMLLALVIPASLVDADPPGKLLDLSNWKLTLPIDADDSGGADEIVSPKLETFVDPRYFFVNEKGDGIVFRAHCGGATTRGSKFPRSELREMTDRGREDADWSTAGETLHTMTMRVAITKTPAKKKHVVCAQIHDAQDDLIMIRLEGTKLFVERNAMETVMLDRKYQLGTPFDLKIQAGGGRVKVWYEEELKLDWQVSRSGCYFKAGCYTQSNPSKGDAEDSHGEVVIYRLQVQEM</sequence>
<dbReference type="Proteomes" id="UP000316770">
    <property type="component" value="Chromosome"/>
</dbReference>
<dbReference type="Gene3D" id="2.60.120.200">
    <property type="match status" value="1"/>
</dbReference>
<evidence type="ECO:0000313" key="4">
    <source>
        <dbReference type="Proteomes" id="UP000316770"/>
    </source>
</evidence>
<feature type="chain" id="PRO_5022162432" evidence="1">
    <location>
        <begin position="21"/>
        <end position="240"/>
    </location>
</feature>
<keyword evidence="3" id="KW-0456">Lyase</keyword>
<evidence type="ECO:0000259" key="2">
    <source>
        <dbReference type="Pfam" id="PF08787"/>
    </source>
</evidence>
<dbReference type="GO" id="GO:0045135">
    <property type="term" value="F:poly(beta-D-mannuronate) lyase activity"/>
    <property type="evidence" value="ECO:0007669"/>
    <property type="project" value="UniProtKB-EC"/>
</dbReference>
<accession>A0A518IMA4</accession>
<keyword evidence="1" id="KW-0732">Signal</keyword>
<gene>
    <name evidence="3" type="primary">alyA</name>
    <name evidence="3" type="ORF">Mal33_01660</name>
</gene>
<evidence type="ECO:0000313" key="3">
    <source>
        <dbReference type="EMBL" id="QDV54217.1"/>
    </source>
</evidence>
<dbReference type="Pfam" id="PF08787">
    <property type="entry name" value="Alginate_lyase2"/>
    <property type="match status" value="1"/>
</dbReference>
<keyword evidence="4" id="KW-1185">Reference proteome</keyword>
<organism evidence="3 4">
    <name type="scientific">Rosistilla oblonga</name>
    <dbReference type="NCBI Taxonomy" id="2527990"/>
    <lineage>
        <taxon>Bacteria</taxon>
        <taxon>Pseudomonadati</taxon>
        <taxon>Planctomycetota</taxon>
        <taxon>Planctomycetia</taxon>
        <taxon>Pirellulales</taxon>
        <taxon>Pirellulaceae</taxon>
        <taxon>Rosistilla</taxon>
    </lineage>
</organism>
<dbReference type="EMBL" id="CP036318">
    <property type="protein sequence ID" value="QDV54217.1"/>
    <property type="molecule type" value="Genomic_DNA"/>
</dbReference>
<feature type="domain" description="Alginate lyase 2" evidence="2">
    <location>
        <begin position="27"/>
        <end position="238"/>
    </location>
</feature>
<reference evidence="3 4" key="1">
    <citation type="submission" date="2019-02" db="EMBL/GenBank/DDBJ databases">
        <title>Deep-cultivation of Planctomycetes and their phenomic and genomic characterization uncovers novel biology.</title>
        <authorList>
            <person name="Wiegand S."/>
            <person name="Jogler M."/>
            <person name="Boedeker C."/>
            <person name="Pinto D."/>
            <person name="Vollmers J."/>
            <person name="Rivas-Marin E."/>
            <person name="Kohn T."/>
            <person name="Peeters S.H."/>
            <person name="Heuer A."/>
            <person name="Rast P."/>
            <person name="Oberbeckmann S."/>
            <person name="Bunk B."/>
            <person name="Jeske O."/>
            <person name="Meyerdierks A."/>
            <person name="Storesund J.E."/>
            <person name="Kallscheuer N."/>
            <person name="Luecker S."/>
            <person name="Lage O.M."/>
            <person name="Pohl T."/>
            <person name="Merkel B.J."/>
            <person name="Hornburger P."/>
            <person name="Mueller R.-W."/>
            <person name="Bruemmer F."/>
            <person name="Labrenz M."/>
            <person name="Spormann A.M."/>
            <person name="Op den Camp H."/>
            <person name="Overmann J."/>
            <person name="Amann R."/>
            <person name="Jetten M.S.M."/>
            <person name="Mascher T."/>
            <person name="Medema M.H."/>
            <person name="Devos D.P."/>
            <person name="Kaster A.-K."/>
            <person name="Ovreas L."/>
            <person name="Rohde M."/>
            <person name="Galperin M.Y."/>
            <person name="Jogler C."/>
        </authorList>
    </citation>
    <scope>NUCLEOTIDE SEQUENCE [LARGE SCALE GENOMIC DNA]</scope>
    <source>
        <strain evidence="3 4">Mal33</strain>
    </source>
</reference>
<dbReference type="InterPro" id="IPR013320">
    <property type="entry name" value="ConA-like_dom_sf"/>
</dbReference>
<feature type="signal peptide" evidence="1">
    <location>
        <begin position="1"/>
        <end position="20"/>
    </location>
</feature>
<name>A0A518IMA4_9BACT</name>